<keyword evidence="3" id="KW-1185">Reference proteome</keyword>
<evidence type="ECO:0000259" key="1">
    <source>
        <dbReference type="Pfam" id="PF13021"/>
    </source>
</evidence>
<dbReference type="Pfam" id="PF13021">
    <property type="entry name" value="DUF3885"/>
    <property type="match status" value="1"/>
</dbReference>
<feature type="domain" description="DUF3885" evidence="1">
    <location>
        <begin position="22"/>
        <end position="193"/>
    </location>
</feature>
<dbReference type="EMBL" id="FOVI01000029">
    <property type="protein sequence ID" value="SFO24320.1"/>
    <property type="molecule type" value="Genomic_DNA"/>
</dbReference>
<dbReference type="InterPro" id="IPR024976">
    <property type="entry name" value="DUF3885"/>
</dbReference>
<dbReference type="RefSeq" id="WP_091525874.1">
    <property type="nucleotide sequence ID" value="NZ_FOVI01000029.1"/>
</dbReference>
<evidence type="ECO:0000313" key="3">
    <source>
        <dbReference type="Proteomes" id="UP000199036"/>
    </source>
</evidence>
<dbReference type="AlphaFoldDB" id="A0A1I5FKM3"/>
<evidence type="ECO:0000313" key="2">
    <source>
        <dbReference type="EMBL" id="SFO24320.1"/>
    </source>
</evidence>
<accession>A0A1I5FKM3</accession>
<sequence>MTAQQFIEFWKTTYSEPAFMCQKFTKEFSHRWFRIHSLPKSKRYPNNASEWKLLLNRQNKIITDLLNNHTKFLLVTGEYSSEQYEELYKIDDVASVNQLSFITLEHINLYENNPEDYDEGQFYTPMFCTLEWAQNKFDDLLKDIGEDNLRAFFVSPDNELIIAPYDGGMDFILKDTETRDFYKQKYSSWLSEREDGL</sequence>
<dbReference type="Proteomes" id="UP000199036">
    <property type="component" value="Unassembled WGS sequence"/>
</dbReference>
<proteinExistence type="predicted"/>
<dbReference type="OrthoDB" id="8783685at2"/>
<name>A0A1I5FKM3_9FLAO</name>
<gene>
    <name evidence="2" type="ORF">SAMN05421741_12920</name>
</gene>
<protein>
    <recommendedName>
        <fullName evidence="1">DUF3885 domain-containing protein</fullName>
    </recommendedName>
</protein>
<organism evidence="2 3">
    <name type="scientific">Paenimyroides ummariense</name>
    <dbReference type="NCBI Taxonomy" id="913024"/>
    <lineage>
        <taxon>Bacteria</taxon>
        <taxon>Pseudomonadati</taxon>
        <taxon>Bacteroidota</taxon>
        <taxon>Flavobacteriia</taxon>
        <taxon>Flavobacteriales</taxon>
        <taxon>Flavobacteriaceae</taxon>
        <taxon>Paenimyroides</taxon>
    </lineage>
</organism>
<reference evidence="3" key="1">
    <citation type="submission" date="2016-10" db="EMBL/GenBank/DDBJ databases">
        <authorList>
            <person name="Varghese N."/>
            <person name="Submissions S."/>
        </authorList>
    </citation>
    <scope>NUCLEOTIDE SEQUENCE [LARGE SCALE GENOMIC DNA]</scope>
    <source>
        <strain evidence="3">DS-12</strain>
    </source>
</reference>
<dbReference type="STRING" id="913024.SAMN05421741_12920"/>